<gene>
    <name evidence="3" type="ORF">P343_11875</name>
</gene>
<keyword evidence="1" id="KW-0812">Transmembrane</keyword>
<protein>
    <recommendedName>
        <fullName evidence="2">DUF4097 domain-containing protein</fullName>
    </recommendedName>
</protein>
<dbReference type="Proteomes" id="UP000018296">
    <property type="component" value="Unassembled WGS sequence"/>
</dbReference>
<evidence type="ECO:0000259" key="2">
    <source>
        <dbReference type="Pfam" id="PF13349"/>
    </source>
</evidence>
<sequence length="314" mass="33860">MKKIIYAALIMILVGAIGGIIVFNTSDQFHPIKAHAQTKTASVHGVKEISVDTSSIDVQIVKTKSDKLSAEVNGWGNKQMLQNIEFTMKREGNVLHLSASKEERYFMVTFGWTKLVVKVPDKEYDRITVDAGSGDLSVENLRAGHLSLTSGSGEISAKNNKSTGNFIVQTTSGDIDMQHNQARNEANVSANGGELTLSDLTAKSSRLETTSGDIDVQRFSGSLIAQANSGEIEIKSNQLSGDIDAEATSGDIDIDFVQEPDSLSVDYRGGSGEGTVDLKGFLYKEKSESVIIGKKGEGKYKIKARTNSGDFTLK</sequence>
<dbReference type="AlphaFoldDB" id="V6IW45"/>
<keyword evidence="1" id="KW-0472">Membrane</keyword>
<proteinExistence type="predicted"/>
<comment type="caution">
    <text evidence="3">The sequence shown here is derived from an EMBL/GenBank/DDBJ whole genome shotgun (WGS) entry which is preliminary data.</text>
</comment>
<feature type="domain" description="DUF4097" evidence="2">
    <location>
        <begin position="46"/>
        <end position="313"/>
    </location>
</feature>
<dbReference type="RefSeq" id="WP_023510618.1">
    <property type="nucleotide sequence ID" value="NZ_AWTC01000011.1"/>
</dbReference>
<dbReference type="InterPro" id="IPR025164">
    <property type="entry name" value="Toastrack_DUF4097"/>
</dbReference>
<evidence type="ECO:0000313" key="4">
    <source>
        <dbReference type="Proteomes" id="UP000018296"/>
    </source>
</evidence>
<dbReference type="Pfam" id="PF13349">
    <property type="entry name" value="DUF4097"/>
    <property type="match status" value="1"/>
</dbReference>
<keyword evidence="1" id="KW-1133">Transmembrane helix</keyword>
<evidence type="ECO:0000313" key="3">
    <source>
        <dbReference type="EMBL" id="EST11503.1"/>
    </source>
</evidence>
<reference evidence="3 4" key="1">
    <citation type="journal article" date="2013" name="Genome Announc.">
        <title>Genome Sequence of Sporolactobacillus laevolacticus DSM442, an Efficient Polymer-Grade D-Lactate Producer from Agricultural Waste Cottonseed as a Nitrogen Source.</title>
        <authorList>
            <person name="Wang H."/>
            <person name="Wang L."/>
            <person name="Ju J."/>
            <person name="Yu B."/>
            <person name="Ma Y."/>
        </authorList>
    </citation>
    <scope>NUCLEOTIDE SEQUENCE [LARGE SCALE GENOMIC DNA]</scope>
    <source>
        <strain evidence="3 4">DSM 442</strain>
    </source>
</reference>
<dbReference type="STRING" id="1395513.P343_11875"/>
<accession>V6IW45</accession>
<dbReference type="Gene3D" id="2.160.20.120">
    <property type="match status" value="1"/>
</dbReference>
<dbReference type="PATRIC" id="fig|1395513.3.peg.2404"/>
<evidence type="ECO:0000256" key="1">
    <source>
        <dbReference type="SAM" id="Phobius"/>
    </source>
</evidence>
<dbReference type="eggNOG" id="COG3595">
    <property type="taxonomic scope" value="Bacteria"/>
</dbReference>
<feature type="transmembrane region" description="Helical" evidence="1">
    <location>
        <begin position="5"/>
        <end position="23"/>
    </location>
</feature>
<name>V6IW45_9BACL</name>
<keyword evidence="4" id="KW-1185">Reference proteome</keyword>
<dbReference type="EMBL" id="AWTC01000011">
    <property type="protein sequence ID" value="EST11503.1"/>
    <property type="molecule type" value="Genomic_DNA"/>
</dbReference>
<dbReference type="PANTHER" id="PTHR34094">
    <property type="match status" value="1"/>
</dbReference>
<dbReference type="PANTHER" id="PTHR34094:SF1">
    <property type="entry name" value="PROTEIN FAM185A"/>
    <property type="match status" value="1"/>
</dbReference>
<dbReference type="OrthoDB" id="2380881at2"/>
<organism evidence="3 4">
    <name type="scientific">Sporolactobacillus laevolacticus DSM 442</name>
    <dbReference type="NCBI Taxonomy" id="1395513"/>
    <lineage>
        <taxon>Bacteria</taxon>
        <taxon>Bacillati</taxon>
        <taxon>Bacillota</taxon>
        <taxon>Bacilli</taxon>
        <taxon>Bacillales</taxon>
        <taxon>Sporolactobacillaceae</taxon>
        <taxon>Sporolactobacillus</taxon>
    </lineage>
</organism>